<dbReference type="NCBIfam" id="TIGR00254">
    <property type="entry name" value="GGDEF"/>
    <property type="match status" value="1"/>
</dbReference>
<dbReference type="PROSITE" id="PS50887">
    <property type="entry name" value="GGDEF"/>
    <property type="match status" value="1"/>
</dbReference>
<dbReference type="SMART" id="SM00086">
    <property type="entry name" value="PAC"/>
    <property type="match status" value="1"/>
</dbReference>
<dbReference type="InterPro" id="IPR001610">
    <property type="entry name" value="PAC"/>
</dbReference>
<dbReference type="InterPro" id="IPR000160">
    <property type="entry name" value="GGDEF_dom"/>
</dbReference>
<accession>A0A840BMA9</accession>
<feature type="domain" description="GGDEF" evidence="4">
    <location>
        <begin position="309"/>
        <end position="435"/>
    </location>
</feature>
<dbReference type="SUPFAM" id="SSF55073">
    <property type="entry name" value="Nucleotide cyclase"/>
    <property type="match status" value="1"/>
</dbReference>
<evidence type="ECO:0000259" key="4">
    <source>
        <dbReference type="PROSITE" id="PS50887"/>
    </source>
</evidence>
<evidence type="ECO:0000313" key="6">
    <source>
        <dbReference type="Proteomes" id="UP000561045"/>
    </source>
</evidence>
<dbReference type="SMART" id="SM00091">
    <property type="entry name" value="PAS"/>
    <property type="match status" value="2"/>
</dbReference>
<feature type="domain" description="PAC" evidence="3">
    <location>
        <begin position="225"/>
        <end position="277"/>
    </location>
</feature>
<dbReference type="InterPro" id="IPR013656">
    <property type="entry name" value="PAS_4"/>
</dbReference>
<feature type="coiled-coil region" evidence="1">
    <location>
        <begin position="118"/>
        <end position="162"/>
    </location>
</feature>
<dbReference type="Gene3D" id="3.30.70.270">
    <property type="match status" value="1"/>
</dbReference>
<dbReference type="Pfam" id="PF00990">
    <property type="entry name" value="GGDEF"/>
    <property type="match status" value="1"/>
</dbReference>
<comment type="caution">
    <text evidence="5">The sequence shown here is derived from an EMBL/GenBank/DDBJ whole genome shotgun (WGS) entry which is preliminary data.</text>
</comment>
<dbReference type="RefSeq" id="WP_183636019.1">
    <property type="nucleotide sequence ID" value="NZ_BAABLE010000005.1"/>
</dbReference>
<proteinExistence type="predicted"/>
<dbReference type="Pfam" id="PF08448">
    <property type="entry name" value="PAS_4"/>
    <property type="match status" value="1"/>
</dbReference>
<protein>
    <submittedName>
        <fullName evidence="5">Diguanylate cyclase (GGDEF)-like protein/PAS domain S-box-containing protein</fullName>
    </submittedName>
</protein>
<sequence>MNTGDLVDALQTGIIALDDRGQVTVWNDWIATRAKVRQEDALGRALEDLFGALDPRIQRAVAEAQKAGRASLLSYALQPFPLPLHDPDSGEPIRQSIRVTPLARASGGRLALLQVIDVTDTVKRERLLRNQAAQLENELDALARAQAELARSDSRLRELARQAPVGIFEIDDQGRYVFVNDRWSTMTGLPAADAAGAGWIAGVHPDDAARVERRWIDARNARQRMAEEFRLRAPQGRVVWVRCETAPLFDANGRVNGHIGTASDITQSKQQTLLAEFRASHDLLTGLPNRSVLEHKLRGAIEEARSAGTRAALLFIDLDRFKQINDELGHDIGDRVLQVSAERLRGVVRSSDVVVRWGGDEFVVVLTNLPTRETIARVSADIERSIGEPVDLGGICAAVGSSIGVAVFPDDEATADALIRFADNRMYAIKRRHHA</sequence>
<dbReference type="InterPro" id="IPR043128">
    <property type="entry name" value="Rev_trsase/Diguanyl_cyclase"/>
</dbReference>
<dbReference type="InterPro" id="IPR013655">
    <property type="entry name" value="PAS_fold_3"/>
</dbReference>
<dbReference type="PROSITE" id="PS50112">
    <property type="entry name" value="PAS"/>
    <property type="match status" value="1"/>
</dbReference>
<keyword evidence="6" id="KW-1185">Reference proteome</keyword>
<dbReference type="NCBIfam" id="TIGR00229">
    <property type="entry name" value="sensory_box"/>
    <property type="match status" value="1"/>
</dbReference>
<dbReference type="PANTHER" id="PTHR44757:SF2">
    <property type="entry name" value="BIOFILM ARCHITECTURE MAINTENANCE PROTEIN MBAA"/>
    <property type="match status" value="1"/>
</dbReference>
<dbReference type="SMART" id="SM00267">
    <property type="entry name" value="GGDEF"/>
    <property type="match status" value="1"/>
</dbReference>
<evidence type="ECO:0000256" key="1">
    <source>
        <dbReference type="SAM" id="Coils"/>
    </source>
</evidence>
<dbReference type="SUPFAM" id="SSF55785">
    <property type="entry name" value="PYP-like sensor domain (PAS domain)"/>
    <property type="match status" value="2"/>
</dbReference>
<feature type="domain" description="PAS" evidence="2">
    <location>
        <begin position="152"/>
        <end position="225"/>
    </location>
</feature>
<dbReference type="InterPro" id="IPR029787">
    <property type="entry name" value="Nucleotide_cyclase"/>
</dbReference>
<dbReference type="Proteomes" id="UP000561045">
    <property type="component" value="Unassembled WGS sequence"/>
</dbReference>
<dbReference type="Pfam" id="PF08447">
    <property type="entry name" value="PAS_3"/>
    <property type="match status" value="1"/>
</dbReference>
<reference evidence="5 6" key="1">
    <citation type="submission" date="2020-08" db="EMBL/GenBank/DDBJ databases">
        <title>Genomic Encyclopedia of Type Strains, Phase IV (KMG-IV): sequencing the most valuable type-strain genomes for metagenomic binning, comparative biology and taxonomic classification.</title>
        <authorList>
            <person name="Goeker M."/>
        </authorList>
    </citation>
    <scope>NUCLEOTIDE SEQUENCE [LARGE SCALE GENOMIC DNA]</scope>
    <source>
        <strain evidence="5 6">DSM 106739</strain>
    </source>
</reference>
<dbReference type="EMBL" id="JACIET010000002">
    <property type="protein sequence ID" value="MBB4014130.1"/>
    <property type="molecule type" value="Genomic_DNA"/>
</dbReference>
<evidence type="ECO:0000259" key="2">
    <source>
        <dbReference type="PROSITE" id="PS50112"/>
    </source>
</evidence>
<evidence type="ECO:0000313" key="5">
    <source>
        <dbReference type="EMBL" id="MBB4014130.1"/>
    </source>
</evidence>
<organism evidence="5 6">
    <name type="scientific">Niveibacterium umoris</name>
    <dbReference type="NCBI Taxonomy" id="1193620"/>
    <lineage>
        <taxon>Bacteria</taxon>
        <taxon>Pseudomonadati</taxon>
        <taxon>Pseudomonadota</taxon>
        <taxon>Betaproteobacteria</taxon>
        <taxon>Rhodocyclales</taxon>
        <taxon>Rhodocyclaceae</taxon>
        <taxon>Niveibacterium</taxon>
    </lineage>
</organism>
<dbReference type="CDD" id="cd01949">
    <property type="entry name" value="GGDEF"/>
    <property type="match status" value="1"/>
</dbReference>
<evidence type="ECO:0000259" key="3">
    <source>
        <dbReference type="PROSITE" id="PS50113"/>
    </source>
</evidence>
<keyword evidence="1" id="KW-0175">Coiled coil</keyword>
<dbReference type="InterPro" id="IPR052155">
    <property type="entry name" value="Biofilm_reg_signaling"/>
</dbReference>
<dbReference type="PROSITE" id="PS50113">
    <property type="entry name" value="PAC"/>
    <property type="match status" value="1"/>
</dbReference>
<name>A0A840BMA9_9RHOO</name>
<dbReference type="Gene3D" id="3.30.450.20">
    <property type="entry name" value="PAS domain"/>
    <property type="match status" value="2"/>
</dbReference>
<gene>
    <name evidence="5" type="ORF">GGR36_003476</name>
</gene>
<dbReference type="PANTHER" id="PTHR44757">
    <property type="entry name" value="DIGUANYLATE CYCLASE DGCP"/>
    <property type="match status" value="1"/>
</dbReference>
<dbReference type="InterPro" id="IPR035965">
    <property type="entry name" value="PAS-like_dom_sf"/>
</dbReference>
<dbReference type="InterPro" id="IPR000014">
    <property type="entry name" value="PAS"/>
</dbReference>
<dbReference type="CDD" id="cd00130">
    <property type="entry name" value="PAS"/>
    <property type="match status" value="2"/>
</dbReference>
<dbReference type="InterPro" id="IPR000700">
    <property type="entry name" value="PAS-assoc_C"/>
</dbReference>
<dbReference type="AlphaFoldDB" id="A0A840BMA9"/>